<evidence type="ECO:0000256" key="6">
    <source>
        <dbReference type="ARBA" id="ARBA00023136"/>
    </source>
</evidence>
<dbReference type="Gene3D" id="1.10.287.3510">
    <property type="match status" value="1"/>
</dbReference>
<accession>A0ABV5TS80</accession>
<proteinExistence type="inferred from homology"/>
<evidence type="ECO:0000313" key="10">
    <source>
        <dbReference type="Proteomes" id="UP001589610"/>
    </source>
</evidence>
<evidence type="ECO:0000256" key="7">
    <source>
        <dbReference type="SAM" id="Coils"/>
    </source>
</evidence>
<sequence length="273" mass="31333">MTAPLLPLLVAGTLVATGVTLLLERSLVRLLAGVILLGNGVNLLILTASGPPGRPPILGTAAPERMADPLPQAMVLTAIVITLGVTAFLLAMVHRSWQLTGADEVQDDTEDRWVRLRARRGELGQDVLERREAYQRLVREQRAELARLREARHERERREAAELEQRILDVNIDLGRWLQEHKDEGLSAEQLAERFAEARRAEEVSKEKRRERVREMRAEFARREREQVAREREIRRRLHARRRDALRQMRAAIRADRVRQARAQDDTDLEGED</sequence>
<dbReference type="InterPro" id="IPR050601">
    <property type="entry name" value="CPA3_antiporter_subunitC"/>
</dbReference>
<dbReference type="RefSeq" id="WP_344747807.1">
    <property type="nucleotide sequence ID" value="NZ_BAAAWW010000138.1"/>
</dbReference>
<dbReference type="Pfam" id="PF00420">
    <property type="entry name" value="Oxidored_q2"/>
    <property type="match status" value="1"/>
</dbReference>
<evidence type="ECO:0000313" key="9">
    <source>
        <dbReference type="EMBL" id="MFB9681872.1"/>
    </source>
</evidence>
<keyword evidence="10" id="KW-1185">Reference proteome</keyword>
<feature type="transmembrane region" description="Helical" evidence="8">
    <location>
        <begin position="30"/>
        <end position="50"/>
    </location>
</feature>
<evidence type="ECO:0000256" key="5">
    <source>
        <dbReference type="ARBA" id="ARBA00022989"/>
    </source>
</evidence>
<comment type="subcellular location">
    <subcellularLocation>
        <location evidence="1">Cell membrane</location>
        <topology evidence="1">Multi-pass membrane protein</topology>
    </subcellularLocation>
</comment>
<evidence type="ECO:0000256" key="4">
    <source>
        <dbReference type="ARBA" id="ARBA00022692"/>
    </source>
</evidence>
<comment type="similarity">
    <text evidence="2">Belongs to the CPA3 antiporters (TC 2.A.63) subunit C family.</text>
</comment>
<protein>
    <submittedName>
        <fullName evidence="9">Na(+)/H(+) antiporter subunit C</fullName>
    </submittedName>
</protein>
<dbReference type="InterPro" id="IPR039428">
    <property type="entry name" value="NUOK/Mnh_C1-like"/>
</dbReference>
<name>A0ABV5TS80_9ACTN</name>
<feature type="coiled-coil region" evidence="7">
    <location>
        <begin position="131"/>
        <end position="173"/>
    </location>
</feature>
<comment type="caution">
    <text evidence="9">The sequence shown here is derived from an EMBL/GenBank/DDBJ whole genome shotgun (WGS) entry which is preliminary data.</text>
</comment>
<gene>
    <name evidence="9" type="ORF">ACFFRH_40910</name>
</gene>
<keyword evidence="3" id="KW-1003">Cell membrane</keyword>
<evidence type="ECO:0000256" key="2">
    <source>
        <dbReference type="ARBA" id="ARBA00010388"/>
    </source>
</evidence>
<organism evidence="9 10">
    <name type="scientific">Streptosporangium vulgare</name>
    <dbReference type="NCBI Taxonomy" id="46190"/>
    <lineage>
        <taxon>Bacteria</taxon>
        <taxon>Bacillati</taxon>
        <taxon>Actinomycetota</taxon>
        <taxon>Actinomycetes</taxon>
        <taxon>Streptosporangiales</taxon>
        <taxon>Streptosporangiaceae</taxon>
        <taxon>Streptosporangium</taxon>
    </lineage>
</organism>
<dbReference type="NCBIfam" id="NF005929">
    <property type="entry name" value="PRK07946.1"/>
    <property type="match status" value="1"/>
</dbReference>
<reference evidence="9 10" key="1">
    <citation type="submission" date="2024-09" db="EMBL/GenBank/DDBJ databases">
        <authorList>
            <person name="Sun Q."/>
            <person name="Mori K."/>
        </authorList>
    </citation>
    <scope>NUCLEOTIDE SEQUENCE [LARGE SCALE GENOMIC DNA]</scope>
    <source>
        <strain evidence="9 10">JCM 3028</strain>
    </source>
</reference>
<evidence type="ECO:0000256" key="1">
    <source>
        <dbReference type="ARBA" id="ARBA00004651"/>
    </source>
</evidence>
<dbReference type="PANTHER" id="PTHR34583">
    <property type="entry name" value="ANTIPORTER SUBUNIT MNHC2-RELATED"/>
    <property type="match status" value="1"/>
</dbReference>
<dbReference type="PANTHER" id="PTHR34583:SF2">
    <property type="entry name" value="ANTIPORTER SUBUNIT MNHC2-RELATED"/>
    <property type="match status" value="1"/>
</dbReference>
<keyword evidence="4 8" id="KW-0812">Transmembrane</keyword>
<dbReference type="EMBL" id="JBHMBS010000040">
    <property type="protein sequence ID" value="MFB9681872.1"/>
    <property type="molecule type" value="Genomic_DNA"/>
</dbReference>
<keyword evidence="7" id="KW-0175">Coiled coil</keyword>
<feature type="transmembrane region" description="Helical" evidence="8">
    <location>
        <begin position="70"/>
        <end position="91"/>
    </location>
</feature>
<feature type="transmembrane region" description="Helical" evidence="8">
    <location>
        <begin position="6"/>
        <end position="23"/>
    </location>
</feature>
<keyword evidence="5 8" id="KW-1133">Transmembrane helix</keyword>
<evidence type="ECO:0000256" key="8">
    <source>
        <dbReference type="SAM" id="Phobius"/>
    </source>
</evidence>
<evidence type="ECO:0000256" key="3">
    <source>
        <dbReference type="ARBA" id="ARBA00022475"/>
    </source>
</evidence>
<dbReference type="Proteomes" id="UP001589610">
    <property type="component" value="Unassembled WGS sequence"/>
</dbReference>
<keyword evidence="6 8" id="KW-0472">Membrane</keyword>